<comment type="caution">
    <text evidence="15">The sequence shown here is derived from an EMBL/GenBank/DDBJ whole genome shotgun (WGS) entry which is preliminary data.</text>
</comment>
<dbReference type="GO" id="GO:0005737">
    <property type="term" value="C:cytoplasm"/>
    <property type="evidence" value="ECO:0007669"/>
    <property type="project" value="TreeGrafter"/>
</dbReference>
<evidence type="ECO:0000256" key="5">
    <source>
        <dbReference type="ARBA" id="ARBA00015611"/>
    </source>
</evidence>
<proteinExistence type="inferred from homology"/>
<evidence type="ECO:0000256" key="9">
    <source>
        <dbReference type="ARBA" id="ARBA00022801"/>
    </source>
</evidence>
<evidence type="ECO:0000256" key="1">
    <source>
        <dbReference type="ARBA" id="ARBA00000098"/>
    </source>
</evidence>
<dbReference type="InterPro" id="IPR027268">
    <property type="entry name" value="Peptidase_M4/M1_CTD_sf"/>
</dbReference>
<evidence type="ECO:0000313" key="16">
    <source>
        <dbReference type="Proteomes" id="UP000777784"/>
    </source>
</evidence>
<dbReference type="Gene3D" id="2.60.40.4070">
    <property type="match status" value="1"/>
</dbReference>
<dbReference type="Pfam" id="PF01433">
    <property type="entry name" value="Peptidase_M1"/>
    <property type="match status" value="1"/>
</dbReference>
<evidence type="ECO:0000256" key="7">
    <source>
        <dbReference type="ARBA" id="ARBA00022670"/>
    </source>
</evidence>
<dbReference type="SUPFAM" id="SSF55486">
    <property type="entry name" value="Metalloproteases ('zincins'), catalytic domain"/>
    <property type="match status" value="1"/>
</dbReference>
<dbReference type="EMBL" id="JAHJDP010000093">
    <property type="protein sequence ID" value="MBU2692491.1"/>
    <property type="molecule type" value="Genomic_DNA"/>
</dbReference>
<keyword evidence="11" id="KW-0482">Metalloprotease</keyword>
<feature type="domain" description="FlgD/Vpr Ig-like" evidence="13">
    <location>
        <begin position="857"/>
        <end position="918"/>
    </location>
</feature>
<keyword evidence="9" id="KW-0378">Hydrolase</keyword>
<dbReference type="InterPro" id="IPR026444">
    <property type="entry name" value="Secre_tail"/>
</dbReference>
<keyword evidence="6" id="KW-0031">Aminopeptidase</keyword>
<comment type="cofactor">
    <cofactor evidence="2">
        <name>Zn(2+)</name>
        <dbReference type="ChEBI" id="CHEBI:29105"/>
    </cofactor>
</comment>
<evidence type="ECO:0000259" key="14">
    <source>
        <dbReference type="Pfam" id="PF17900"/>
    </source>
</evidence>
<dbReference type="PRINTS" id="PR00756">
    <property type="entry name" value="ALADIPTASE"/>
</dbReference>
<dbReference type="Gene3D" id="1.10.390.10">
    <property type="entry name" value="Neutral Protease Domain 2"/>
    <property type="match status" value="1"/>
</dbReference>
<dbReference type="GO" id="GO:0042277">
    <property type="term" value="F:peptide binding"/>
    <property type="evidence" value="ECO:0007669"/>
    <property type="project" value="TreeGrafter"/>
</dbReference>
<evidence type="ECO:0000256" key="10">
    <source>
        <dbReference type="ARBA" id="ARBA00022833"/>
    </source>
</evidence>
<dbReference type="GO" id="GO:0005615">
    <property type="term" value="C:extracellular space"/>
    <property type="evidence" value="ECO:0007669"/>
    <property type="project" value="TreeGrafter"/>
</dbReference>
<feature type="domain" description="Aminopeptidase N-like N-terminal" evidence="14">
    <location>
        <begin position="106"/>
        <end position="275"/>
    </location>
</feature>
<dbReference type="CDD" id="cd09603">
    <property type="entry name" value="M1_APN_like"/>
    <property type="match status" value="1"/>
</dbReference>
<evidence type="ECO:0000259" key="12">
    <source>
        <dbReference type="Pfam" id="PF01433"/>
    </source>
</evidence>
<dbReference type="GO" id="GO:0016285">
    <property type="term" value="F:alanyl aminopeptidase activity"/>
    <property type="evidence" value="ECO:0007669"/>
    <property type="project" value="UniProtKB-EC"/>
</dbReference>
<accession>A0A948RYV0</accession>
<keyword evidence="10" id="KW-0862">Zinc</keyword>
<organism evidence="15 16">
    <name type="scientific">Eiseniibacteriota bacterium</name>
    <dbReference type="NCBI Taxonomy" id="2212470"/>
    <lineage>
        <taxon>Bacteria</taxon>
        <taxon>Candidatus Eiseniibacteriota</taxon>
    </lineage>
</organism>
<dbReference type="EC" id="3.4.11.2" evidence="4"/>
<dbReference type="Pfam" id="PF13860">
    <property type="entry name" value="FlgD_ig"/>
    <property type="match status" value="1"/>
</dbReference>
<evidence type="ECO:0000259" key="13">
    <source>
        <dbReference type="Pfam" id="PF13860"/>
    </source>
</evidence>
<dbReference type="InterPro" id="IPR050344">
    <property type="entry name" value="Peptidase_M1_aminopeptidases"/>
</dbReference>
<dbReference type="InterPro" id="IPR001930">
    <property type="entry name" value="Peptidase_M1"/>
</dbReference>
<dbReference type="GO" id="GO:0043171">
    <property type="term" value="P:peptide catabolic process"/>
    <property type="evidence" value="ECO:0007669"/>
    <property type="project" value="TreeGrafter"/>
</dbReference>
<dbReference type="GO" id="GO:0016020">
    <property type="term" value="C:membrane"/>
    <property type="evidence" value="ECO:0007669"/>
    <property type="project" value="TreeGrafter"/>
</dbReference>
<dbReference type="AlphaFoldDB" id="A0A948RYV0"/>
<dbReference type="Pfam" id="PF17900">
    <property type="entry name" value="Peptidase_M1_N"/>
    <property type="match status" value="1"/>
</dbReference>
<gene>
    <name evidence="15" type="ORF">KJ970_16345</name>
</gene>
<evidence type="ECO:0000256" key="3">
    <source>
        <dbReference type="ARBA" id="ARBA00010136"/>
    </source>
</evidence>
<dbReference type="Gene3D" id="2.60.40.1730">
    <property type="entry name" value="tricorn interacting facor f3 domain"/>
    <property type="match status" value="1"/>
</dbReference>
<dbReference type="InterPro" id="IPR042097">
    <property type="entry name" value="Aminopeptidase_N-like_N_sf"/>
</dbReference>
<dbReference type="InterPro" id="IPR025965">
    <property type="entry name" value="FlgD/Vpr_Ig-like"/>
</dbReference>
<dbReference type="InterPro" id="IPR014782">
    <property type="entry name" value="Peptidase_M1_dom"/>
</dbReference>
<keyword evidence="8" id="KW-0479">Metal-binding</keyword>
<evidence type="ECO:0000256" key="6">
    <source>
        <dbReference type="ARBA" id="ARBA00022438"/>
    </source>
</evidence>
<dbReference type="GO" id="GO:0070006">
    <property type="term" value="F:metalloaminopeptidase activity"/>
    <property type="evidence" value="ECO:0007669"/>
    <property type="project" value="TreeGrafter"/>
</dbReference>
<evidence type="ECO:0000256" key="4">
    <source>
        <dbReference type="ARBA" id="ARBA00012564"/>
    </source>
</evidence>
<dbReference type="PANTHER" id="PTHR11533">
    <property type="entry name" value="PROTEASE M1 ZINC METALLOPROTEASE"/>
    <property type="match status" value="1"/>
</dbReference>
<feature type="domain" description="Peptidase M1 membrane alanine aminopeptidase" evidence="12">
    <location>
        <begin position="363"/>
        <end position="504"/>
    </location>
</feature>
<dbReference type="PANTHER" id="PTHR11533:SF174">
    <property type="entry name" value="PUROMYCIN-SENSITIVE AMINOPEPTIDASE-RELATED"/>
    <property type="match status" value="1"/>
</dbReference>
<evidence type="ECO:0000313" key="15">
    <source>
        <dbReference type="EMBL" id="MBU2692491.1"/>
    </source>
</evidence>
<sequence>MRKKGQPLAIILPLIIFLTLITGASAGSVEDADFPISSQMGDSRIGPDAPPILLPPTAAGWQGEVRSPWDVASYLAFHKAAAFDAGTGSGSREIPTGNQYLYDVGYYDIVFNLNPSTHVLTGTVTMRATASTASLDMVELDLRVNMNVSSVTSGGAATTYSHLSDILSIDLDRTYSSGEEFILVIDYSGTPSGGYFAFDSNGGETLIWTLSQPYGARTWWPCKDYPFDKPDSVDIHVTVPSGLITASNGSLREQTDDGTLAYSWWHEEYPIATYLVSLAIHPYSVFTDAYVYSPGDSMDLVFYDFPAHAAGNRPINAMIKDIIGAFASVYNEYPFLNEKYGHAEFPWGGGMEHQTCTSLGYYAESIAAHELSHMWWGDMITCEDYHHIWLNEGMATYSEAIWYELAYGPEAYHQDLSANQYFGPGTIYVPDLSNTNRIFDSNLSYNKGSWVPHMLRHVVGDDDFFEILNTYYTQYGYSVATTEDFQSVAESVSGLELGAFFTQWIYGEYFPIYSYSWNAAASGDGFDISLIVDQLQSSQIFTMPIDVAITTASGEEIQVIQDHLATQSFMLHVDEEPLSIVLDPDNWILRLILSPLPEPTFDKEILLVNGVSWDSYGAEILSAYEDRAFSGDLAIDFWDYFDEPGSGYPSTLPAPRGHGAVPGDILGEYKNVIWIGNDYNGDVSGWIDSPIYSYLGAGGNVLLMTRRGESFIMDPYREYLGIDWESETTIYDCIAVEPGLSDIARIGTQSYNATFSSTVGPESTLLFEAQQGFGAYRGIGVIAIPPDGGTYNPEGGRFAFLSGRPYRWDHFDLQENVIYILYHYFGIEASDVGQSESSNLSFILNHPGPNPFSALTSIGFTLPTAESTRLAVWDISGRLVRVLLDNKMDAGRHSVKWDGLDGSGNEVATGLYFYRLESGTHSAQQKVLKLK</sequence>
<dbReference type="SUPFAM" id="SSF63737">
    <property type="entry name" value="Leukotriene A4 hydrolase N-terminal domain"/>
    <property type="match status" value="1"/>
</dbReference>
<protein>
    <recommendedName>
        <fullName evidence="5">Aminopeptidase N</fullName>
        <ecNumber evidence="4">3.4.11.2</ecNumber>
    </recommendedName>
</protein>
<dbReference type="GO" id="GO:0006508">
    <property type="term" value="P:proteolysis"/>
    <property type="evidence" value="ECO:0007669"/>
    <property type="project" value="UniProtKB-KW"/>
</dbReference>
<dbReference type="InterPro" id="IPR045357">
    <property type="entry name" value="Aminopeptidase_N-like_N"/>
</dbReference>
<name>A0A948RYV0_UNCEI</name>
<dbReference type="NCBIfam" id="TIGR04183">
    <property type="entry name" value="Por_Secre_tail"/>
    <property type="match status" value="1"/>
</dbReference>
<dbReference type="Proteomes" id="UP000777784">
    <property type="component" value="Unassembled WGS sequence"/>
</dbReference>
<evidence type="ECO:0000256" key="2">
    <source>
        <dbReference type="ARBA" id="ARBA00001947"/>
    </source>
</evidence>
<reference evidence="15" key="1">
    <citation type="submission" date="2021-05" db="EMBL/GenBank/DDBJ databases">
        <title>Energy efficiency and biological interactions define the core microbiome of deep oligotrophic groundwater.</title>
        <authorList>
            <person name="Mehrshad M."/>
            <person name="Lopez-Fernandez M."/>
            <person name="Bell E."/>
            <person name="Bernier-Latmani R."/>
            <person name="Bertilsson S."/>
            <person name="Dopson M."/>
        </authorList>
    </citation>
    <scope>NUCLEOTIDE SEQUENCE</scope>
    <source>
        <strain evidence="15">Modern_marine.mb.64</strain>
    </source>
</reference>
<dbReference type="GO" id="GO:0008270">
    <property type="term" value="F:zinc ion binding"/>
    <property type="evidence" value="ECO:0007669"/>
    <property type="project" value="InterPro"/>
</dbReference>
<evidence type="ECO:0000256" key="11">
    <source>
        <dbReference type="ARBA" id="ARBA00023049"/>
    </source>
</evidence>
<keyword evidence="7" id="KW-0645">Protease</keyword>
<comment type="similarity">
    <text evidence="3">Belongs to the peptidase M1 family.</text>
</comment>
<comment type="catalytic activity">
    <reaction evidence="1">
        <text>Release of an N-terminal amino acid, Xaa-|-Yaa- from a peptide, amide or arylamide. Xaa is preferably Ala, but may be most amino acids including Pro (slow action). When a terminal hydrophobic residue is followed by a prolyl residue, the two may be released as an intact Xaa-Pro dipeptide.</text>
        <dbReference type="EC" id="3.4.11.2"/>
    </reaction>
</comment>
<evidence type="ECO:0000256" key="8">
    <source>
        <dbReference type="ARBA" id="ARBA00022723"/>
    </source>
</evidence>